<gene>
    <name evidence="1" type="ORF">C7S20_08310</name>
</gene>
<evidence type="ECO:0000313" key="2">
    <source>
        <dbReference type="Proteomes" id="UP000241507"/>
    </source>
</evidence>
<protein>
    <submittedName>
        <fullName evidence="1">GxxExxY protein</fullName>
    </submittedName>
</protein>
<reference evidence="2" key="1">
    <citation type="submission" date="2018-03" db="EMBL/GenBank/DDBJ databases">
        <title>Gramella fulva sp. nov., isolated from a dry surface of tidal flat.</title>
        <authorList>
            <person name="Hwang S.H."/>
            <person name="Hwang W.M."/>
            <person name="Kang K."/>
            <person name="Ahn T.-Y."/>
        </authorList>
    </citation>
    <scope>NUCLEOTIDE SEQUENCE [LARGE SCALE GENOMIC DNA]</scope>
    <source>
        <strain evidence="2">SH35</strain>
    </source>
</reference>
<proteinExistence type="predicted"/>
<dbReference type="NCBIfam" id="TIGR04256">
    <property type="entry name" value="GxxExxY"/>
    <property type="match status" value="1"/>
</dbReference>
<name>A0A2R3Z4V8_9FLAO</name>
<accession>A0A2R3Z4V8</accession>
<organism evidence="1 2">
    <name type="scientific">Christiangramia fulva</name>
    <dbReference type="NCBI Taxonomy" id="2126553"/>
    <lineage>
        <taxon>Bacteria</taxon>
        <taxon>Pseudomonadati</taxon>
        <taxon>Bacteroidota</taxon>
        <taxon>Flavobacteriia</taxon>
        <taxon>Flavobacteriales</taxon>
        <taxon>Flavobacteriaceae</taxon>
        <taxon>Christiangramia</taxon>
    </lineage>
</organism>
<dbReference type="Proteomes" id="UP000241507">
    <property type="component" value="Chromosome"/>
</dbReference>
<dbReference type="KEGG" id="grs:C7S20_08310"/>
<dbReference type="InterPro" id="IPR026350">
    <property type="entry name" value="GxxExxY"/>
</dbReference>
<keyword evidence="2" id="KW-1185">Reference proteome</keyword>
<dbReference type="OrthoDB" id="9806869at2"/>
<evidence type="ECO:0000313" key="1">
    <source>
        <dbReference type="EMBL" id="AVR45268.1"/>
    </source>
</evidence>
<sequence length="128" mass="15005">MSNLLYEQETYKIIGACMKVHKNLGSGFLESVYQEVLEKEFTKEEIPFQKEIKLNLFYEGEKLDKYFKADFLCYDKIIVELKSVAFLSKNLESQVINYLKATNKEVGLLINFGEKSLKWKRFINSSHS</sequence>
<dbReference type="AlphaFoldDB" id="A0A2R3Z4V8"/>
<dbReference type="Pfam" id="PF13366">
    <property type="entry name" value="PDDEXK_3"/>
    <property type="match status" value="1"/>
</dbReference>
<dbReference type="RefSeq" id="WP_107012046.1">
    <property type="nucleotide sequence ID" value="NZ_CP028136.1"/>
</dbReference>
<dbReference type="EMBL" id="CP028136">
    <property type="protein sequence ID" value="AVR45268.1"/>
    <property type="molecule type" value="Genomic_DNA"/>
</dbReference>